<dbReference type="AlphaFoldDB" id="A0A6P8HN15"/>
<proteinExistence type="predicted"/>
<keyword evidence="1" id="KW-0812">Transmembrane</keyword>
<dbReference type="OrthoDB" id="5964608at2759"/>
<organism evidence="2 3">
    <name type="scientific">Actinia tenebrosa</name>
    <name type="common">Australian red waratah sea anemone</name>
    <dbReference type="NCBI Taxonomy" id="6105"/>
    <lineage>
        <taxon>Eukaryota</taxon>
        <taxon>Metazoa</taxon>
        <taxon>Cnidaria</taxon>
        <taxon>Anthozoa</taxon>
        <taxon>Hexacorallia</taxon>
        <taxon>Actiniaria</taxon>
        <taxon>Actiniidae</taxon>
        <taxon>Actinia</taxon>
    </lineage>
</organism>
<feature type="transmembrane region" description="Helical" evidence="1">
    <location>
        <begin position="47"/>
        <end position="71"/>
    </location>
</feature>
<evidence type="ECO:0000313" key="2">
    <source>
        <dbReference type="Proteomes" id="UP000515163"/>
    </source>
</evidence>
<protein>
    <submittedName>
        <fullName evidence="3">Uncharacterized protein LOC116291068</fullName>
    </submittedName>
</protein>
<dbReference type="Proteomes" id="UP000515163">
    <property type="component" value="Unplaced"/>
</dbReference>
<keyword evidence="2" id="KW-1185">Reference proteome</keyword>
<keyword evidence="1" id="KW-1133">Transmembrane helix</keyword>
<dbReference type="RefSeq" id="XP_031554050.1">
    <property type="nucleotide sequence ID" value="XM_031698190.1"/>
</dbReference>
<evidence type="ECO:0000313" key="3">
    <source>
        <dbReference type="RefSeq" id="XP_031554050.1"/>
    </source>
</evidence>
<accession>A0A6P8HN15</accession>
<dbReference type="InParanoid" id="A0A6P8HN15"/>
<evidence type="ECO:0000256" key="1">
    <source>
        <dbReference type="SAM" id="Phobius"/>
    </source>
</evidence>
<keyword evidence="1" id="KW-0472">Membrane</keyword>
<dbReference type="GeneID" id="116291068"/>
<dbReference type="KEGG" id="aten:116291068"/>
<gene>
    <name evidence="3" type="primary">LOC116291068</name>
</gene>
<name>A0A6P8HN15_ACTTE</name>
<sequence length="267" mass="30233">MFSILVYSKLFKKVKRNINPVEATRIIKMGKYSKFTDLDHQVKTFRWPYWLLPLLFLSLLLVLGLFIFITIHSADRFGCLFHCEQKIDDGGVVPPNDGPFDIRRGDHNVTEHVSTKKPSTGTDSDEMIMGSTPTPTPTEATTQITVKGKLLFPSDRVPDSIPPNSHLIVKFEDSSLQDASSVVLGKTLVDANTYKKGTNLTYKIVCPKPKNHHDFYSVSATLNMGWTPTKEGPWIRHGDLFTDTMYDVKIKNNVTVYEKDITFAYLD</sequence>
<reference evidence="3" key="1">
    <citation type="submission" date="2025-08" db="UniProtKB">
        <authorList>
            <consortium name="RefSeq"/>
        </authorList>
    </citation>
    <scope>IDENTIFICATION</scope>
    <source>
        <tissue evidence="3">Tentacle</tissue>
    </source>
</reference>